<evidence type="ECO:0000313" key="10">
    <source>
        <dbReference type="EMBL" id="EER30497.1"/>
    </source>
</evidence>
<organism evidence="10 11">
    <name type="scientific">Candida tropicalis (strain ATCC MYA-3404 / T1)</name>
    <name type="common">Yeast</name>
    <dbReference type="NCBI Taxonomy" id="294747"/>
    <lineage>
        <taxon>Eukaryota</taxon>
        <taxon>Fungi</taxon>
        <taxon>Dikarya</taxon>
        <taxon>Ascomycota</taxon>
        <taxon>Saccharomycotina</taxon>
        <taxon>Pichiomycetes</taxon>
        <taxon>Debaryomycetaceae</taxon>
        <taxon>Candida/Lodderomyces clade</taxon>
        <taxon>Candida</taxon>
    </lineage>
</organism>
<keyword evidence="6 8" id="KW-0446">Lipid-binding</keyword>
<dbReference type="VEuPathDB" id="FungiDB:CTRG_05896"/>
<dbReference type="InterPro" id="IPR012762">
    <property type="entry name" value="Ubiq_biosynth_COQ9"/>
</dbReference>
<dbReference type="PANTHER" id="PTHR21427:SF19">
    <property type="entry name" value="UBIQUINONE BIOSYNTHESIS PROTEIN COQ9, MITOCHONDRIAL"/>
    <property type="match status" value="1"/>
</dbReference>
<sequence>MLSRGFKLTSKRVINPILFRSYHSTDHIGSNTILNQSTIESKILNTSLKYIPEYGFDQKCITKAIQELKYPDSLNSVISFNDKSPALQMMLYWLKLQRSKLETYVIEHAQELDSMKNDYERLNHLIKIRLMYNEPILKELPQGIAQLIVPYNLGSGLEQIHELSDDLAFYSGDDSHDFSWYSKRLGISTIYVSSELFMVNDTSKDFERTKQFVDNKVKDFEKLGNGYNDVEQWLGFNAISLVNLIKSQLNRG</sequence>
<dbReference type="GO" id="GO:0006744">
    <property type="term" value="P:ubiquinone biosynthetic process"/>
    <property type="evidence" value="ECO:0007669"/>
    <property type="project" value="UniProtKB-UniRule"/>
</dbReference>
<dbReference type="GeneID" id="8296011"/>
<evidence type="ECO:0000256" key="4">
    <source>
        <dbReference type="ARBA" id="ARBA00022688"/>
    </source>
</evidence>
<evidence type="ECO:0000256" key="2">
    <source>
        <dbReference type="ARBA" id="ARBA00004749"/>
    </source>
</evidence>
<dbReference type="HOGENOM" id="CLU_057411_1_1_1"/>
<feature type="domain" description="COQ9 C-terminal" evidence="9">
    <location>
        <begin position="155"/>
        <end position="224"/>
    </location>
</feature>
<dbReference type="STRING" id="294747.C5MIK3"/>
<keyword evidence="7 8" id="KW-0496">Mitochondrion</keyword>
<accession>C5MIK3</accession>
<dbReference type="eggNOG" id="KOG2969">
    <property type="taxonomic scope" value="Eukaryota"/>
</dbReference>
<dbReference type="Gene3D" id="1.10.357.10">
    <property type="entry name" value="Tetracycline Repressor, domain 2"/>
    <property type="match status" value="1"/>
</dbReference>
<reference evidence="10 11" key="1">
    <citation type="journal article" date="2009" name="Nature">
        <title>Evolution of pathogenicity and sexual reproduction in eight Candida genomes.</title>
        <authorList>
            <person name="Butler G."/>
            <person name="Rasmussen M.D."/>
            <person name="Lin M.F."/>
            <person name="Santos M.A."/>
            <person name="Sakthikumar S."/>
            <person name="Munro C.A."/>
            <person name="Rheinbay E."/>
            <person name="Grabherr M."/>
            <person name="Forche A."/>
            <person name="Reedy J.L."/>
            <person name="Agrafioti I."/>
            <person name="Arnaud M.B."/>
            <person name="Bates S."/>
            <person name="Brown A.J."/>
            <person name="Brunke S."/>
            <person name="Costanzo M.C."/>
            <person name="Fitzpatrick D.A."/>
            <person name="de Groot P.W."/>
            <person name="Harris D."/>
            <person name="Hoyer L.L."/>
            <person name="Hube B."/>
            <person name="Klis F.M."/>
            <person name="Kodira C."/>
            <person name="Lennard N."/>
            <person name="Logue M.E."/>
            <person name="Martin R."/>
            <person name="Neiman A.M."/>
            <person name="Nikolaou E."/>
            <person name="Quail M.A."/>
            <person name="Quinn J."/>
            <person name="Santos M.C."/>
            <person name="Schmitzberger F.F."/>
            <person name="Sherlock G."/>
            <person name="Shah P."/>
            <person name="Silverstein K.A."/>
            <person name="Skrzypek M.S."/>
            <person name="Soll D."/>
            <person name="Staggs R."/>
            <person name="Stansfield I."/>
            <person name="Stumpf M.P."/>
            <person name="Sudbery P.E."/>
            <person name="Srikantha T."/>
            <person name="Zeng Q."/>
            <person name="Berman J."/>
            <person name="Berriman M."/>
            <person name="Heitman J."/>
            <person name="Gow N.A."/>
            <person name="Lorenz M.C."/>
            <person name="Birren B.W."/>
            <person name="Kellis M."/>
            <person name="Cuomo C.A."/>
        </authorList>
    </citation>
    <scope>NUCLEOTIDE SEQUENCE [LARGE SCALE GENOMIC DNA]</scope>
    <source>
        <strain evidence="11">ATCC MYA-3404 / T1</strain>
    </source>
</reference>
<evidence type="ECO:0000256" key="8">
    <source>
        <dbReference type="RuleBase" id="RU366063"/>
    </source>
</evidence>
<evidence type="ECO:0000256" key="7">
    <source>
        <dbReference type="ARBA" id="ARBA00023128"/>
    </source>
</evidence>
<dbReference type="GO" id="GO:0005743">
    <property type="term" value="C:mitochondrial inner membrane"/>
    <property type="evidence" value="ECO:0007669"/>
    <property type="project" value="TreeGrafter"/>
</dbReference>
<proteinExistence type="inferred from homology"/>
<comment type="similarity">
    <text evidence="3 8">Belongs to the COQ9 family.</text>
</comment>
<dbReference type="AlphaFoldDB" id="C5MIK3"/>
<dbReference type="UniPathway" id="UPA00232"/>
<dbReference type="EMBL" id="GG692404">
    <property type="protein sequence ID" value="EER30497.1"/>
    <property type="molecule type" value="Genomic_DNA"/>
</dbReference>
<dbReference type="NCBIfam" id="TIGR02396">
    <property type="entry name" value="diverge_rpsU"/>
    <property type="match status" value="1"/>
</dbReference>
<dbReference type="Proteomes" id="UP000002037">
    <property type="component" value="Unassembled WGS sequence"/>
</dbReference>
<dbReference type="PANTHER" id="PTHR21427">
    <property type="entry name" value="UBIQUINONE BIOSYNTHESIS PROTEIN COQ9, MITOCHONDRIAL"/>
    <property type="match status" value="1"/>
</dbReference>
<evidence type="ECO:0000256" key="6">
    <source>
        <dbReference type="ARBA" id="ARBA00023121"/>
    </source>
</evidence>
<dbReference type="KEGG" id="ctp:CTRG_05896"/>
<comment type="pathway">
    <text evidence="2 8">Cofactor biosynthesis; ubiquinone biosynthesis.</text>
</comment>
<comment type="function">
    <text evidence="8">Membrane-associated protein that warps the membrane surface to access and bind aromatic isoprenes with high specificity, including ubiquinone (CoQ) isoprene intermediates and presents them directly to Coq7, therefore facilitating the Coq7-mediated hydroxylase step. Participates in the biosynthesis of coenzyme Q, also named ubiquinone, an essential lipid-soluble electron transporter for aerobic cellular respiration.</text>
</comment>
<dbReference type="InterPro" id="IPR013718">
    <property type="entry name" value="COQ9_C"/>
</dbReference>
<dbReference type="RefSeq" id="XP_002546418.1">
    <property type="nucleotide sequence ID" value="XM_002546372.1"/>
</dbReference>
<keyword evidence="11" id="KW-1185">Reference proteome</keyword>
<evidence type="ECO:0000256" key="3">
    <source>
        <dbReference type="ARBA" id="ARBA00010766"/>
    </source>
</evidence>
<gene>
    <name evidence="10" type="ORF">CTRG_05896</name>
</gene>
<keyword evidence="5" id="KW-0809">Transit peptide</keyword>
<dbReference type="GO" id="GO:0008289">
    <property type="term" value="F:lipid binding"/>
    <property type="evidence" value="ECO:0007669"/>
    <property type="project" value="UniProtKB-UniRule"/>
</dbReference>
<evidence type="ECO:0000313" key="11">
    <source>
        <dbReference type="Proteomes" id="UP000002037"/>
    </source>
</evidence>
<keyword evidence="4 8" id="KW-0831">Ubiquinone biosynthesis</keyword>
<name>C5MIK3_CANTT</name>
<dbReference type="OrthoDB" id="619536at2759"/>
<evidence type="ECO:0000256" key="1">
    <source>
        <dbReference type="ARBA" id="ARBA00004173"/>
    </source>
</evidence>
<dbReference type="Pfam" id="PF08511">
    <property type="entry name" value="COQ9"/>
    <property type="match status" value="1"/>
</dbReference>
<comment type="subcellular location">
    <subcellularLocation>
        <location evidence="1 8">Mitochondrion</location>
    </subcellularLocation>
</comment>
<evidence type="ECO:0000259" key="9">
    <source>
        <dbReference type="Pfam" id="PF08511"/>
    </source>
</evidence>
<evidence type="ECO:0000256" key="5">
    <source>
        <dbReference type="ARBA" id="ARBA00022946"/>
    </source>
</evidence>
<protein>
    <recommendedName>
        <fullName evidence="8">Ubiquinone biosynthesis protein</fullName>
    </recommendedName>
</protein>